<dbReference type="EMBL" id="GEZM01031048">
    <property type="protein sequence ID" value="JAV85095.1"/>
    <property type="molecule type" value="Transcribed_RNA"/>
</dbReference>
<accession>A0A1Y1ML14</accession>
<dbReference type="GO" id="GO:0032981">
    <property type="term" value="P:mitochondrial respiratory chain complex I assembly"/>
    <property type="evidence" value="ECO:0007669"/>
    <property type="project" value="TreeGrafter"/>
</dbReference>
<dbReference type="GO" id="GO:0005743">
    <property type="term" value="C:mitochondrial inner membrane"/>
    <property type="evidence" value="ECO:0007669"/>
    <property type="project" value="TreeGrafter"/>
</dbReference>
<dbReference type="InterPro" id="IPR014807">
    <property type="entry name" value="Coa1"/>
</dbReference>
<organism evidence="1">
    <name type="scientific">Photinus pyralis</name>
    <name type="common">Common eastern firefly</name>
    <name type="synonym">Lampyris pyralis</name>
    <dbReference type="NCBI Taxonomy" id="7054"/>
    <lineage>
        <taxon>Eukaryota</taxon>
        <taxon>Metazoa</taxon>
        <taxon>Ecdysozoa</taxon>
        <taxon>Arthropoda</taxon>
        <taxon>Hexapoda</taxon>
        <taxon>Insecta</taxon>
        <taxon>Pterygota</taxon>
        <taxon>Neoptera</taxon>
        <taxon>Endopterygota</taxon>
        <taxon>Coleoptera</taxon>
        <taxon>Polyphaga</taxon>
        <taxon>Elateriformia</taxon>
        <taxon>Elateroidea</taxon>
        <taxon>Lampyridae</taxon>
        <taxon>Lampyrinae</taxon>
        <taxon>Photinus</taxon>
    </lineage>
</organism>
<keyword evidence="3" id="KW-1185">Reference proteome</keyword>
<dbReference type="PANTHER" id="PTHR47148">
    <property type="entry name" value="CYTOCHROME C OXIDASE ASSEMBLY FACTOR 1 HOMOLOG"/>
    <property type="match status" value="1"/>
</dbReference>
<dbReference type="EMBL" id="GEZM01031045">
    <property type="protein sequence ID" value="JAV85098.1"/>
    <property type="molecule type" value="Transcribed_RNA"/>
</dbReference>
<dbReference type="EMBL" id="GEZM01031049">
    <property type="protein sequence ID" value="JAV85090.1"/>
    <property type="molecule type" value="Transcribed_RNA"/>
</dbReference>
<proteinExistence type="predicted"/>
<dbReference type="InParanoid" id="A0A1Y1ML14"/>
<evidence type="ECO:0008006" key="4">
    <source>
        <dbReference type="Google" id="ProtNLM"/>
    </source>
</evidence>
<reference evidence="2" key="3">
    <citation type="submission" date="2019-08" db="EMBL/GenBank/DDBJ databases">
        <authorList>
            <consortium name="Photinus pyralis genome working group"/>
            <person name="Fallon T.R."/>
            <person name="Sander Lower S.E."/>
            <person name="Weng J.-K."/>
        </authorList>
    </citation>
    <scope>NUCLEOTIDE SEQUENCE</scope>
    <source>
        <strain evidence="2">1611_PpyrPB1</strain>
        <tissue evidence="2">Whole body</tissue>
    </source>
</reference>
<reference evidence="2 3" key="2">
    <citation type="journal article" date="2018" name="Elife">
        <title>Firefly genomes illuminate parallel origins of bioluminescence in beetles.</title>
        <authorList>
            <person name="Fallon T.R."/>
            <person name="Lower S.E."/>
            <person name="Chang C.H."/>
            <person name="Bessho-Uehara M."/>
            <person name="Martin G.J."/>
            <person name="Bewick A.J."/>
            <person name="Behringer M."/>
            <person name="Debat H.J."/>
            <person name="Wong I."/>
            <person name="Day J.C."/>
            <person name="Suvorov A."/>
            <person name="Silva C.J."/>
            <person name="Stanger-Hall K.F."/>
            <person name="Hall D.W."/>
            <person name="Schmitz R.J."/>
            <person name="Nelson D.R."/>
            <person name="Lewis S.M."/>
            <person name="Shigenobu S."/>
            <person name="Bybee S.M."/>
            <person name="Larracuente A.M."/>
            <person name="Oba Y."/>
            <person name="Weng J.K."/>
        </authorList>
    </citation>
    <scope>NUCLEOTIDE SEQUENCE [LARGE SCALE GENOMIC DNA]</scope>
    <source>
        <strain evidence="2">1611_PpyrPB1</strain>
        <tissue evidence="2">Whole body</tissue>
    </source>
</reference>
<dbReference type="AlphaFoldDB" id="A0A1Y1ML14"/>
<dbReference type="EMBL" id="VVIM01000001">
    <property type="protein sequence ID" value="KAB0803927.1"/>
    <property type="molecule type" value="Genomic_DNA"/>
</dbReference>
<evidence type="ECO:0000313" key="1">
    <source>
        <dbReference type="EMBL" id="JAV85095.1"/>
    </source>
</evidence>
<protein>
    <recommendedName>
        <fullName evidence="4">Cytochrome oxidase complex assembly protein 1</fullName>
    </recommendedName>
</protein>
<reference evidence="1" key="1">
    <citation type="journal article" date="2016" name="Sci. Rep.">
        <title>Molecular characterization of firefly nuptial gifts: a multi-omics approach sheds light on postcopulatory sexual selection.</title>
        <authorList>
            <person name="Al-Wathiqui N."/>
            <person name="Fallon T.R."/>
            <person name="South A."/>
            <person name="Weng J.K."/>
            <person name="Lewis S.M."/>
        </authorList>
    </citation>
    <scope>NUCLEOTIDE SEQUENCE</scope>
</reference>
<dbReference type="EMBL" id="GEZM01031051">
    <property type="protein sequence ID" value="JAV85087.1"/>
    <property type="molecule type" value="Transcribed_RNA"/>
</dbReference>
<dbReference type="Proteomes" id="UP000327044">
    <property type="component" value="Unassembled WGS sequence"/>
</dbReference>
<dbReference type="GO" id="GO:0033617">
    <property type="term" value="P:mitochondrial respiratory chain complex IV assembly"/>
    <property type="evidence" value="ECO:0007669"/>
    <property type="project" value="TreeGrafter"/>
</dbReference>
<dbReference type="PANTHER" id="PTHR47148:SF1">
    <property type="entry name" value="CYTOCHROME C OXIDASE ASSEMBLY FACTOR 1 HOMOLOG"/>
    <property type="match status" value="1"/>
</dbReference>
<evidence type="ECO:0000313" key="3">
    <source>
        <dbReference type="Proteomes" id="UP000327044"/>
    </source>
</evidence>
<dbReference type="FunCoup" id="A0A1Y1ML14">
    <property type="interactions" value="85"/>
</dbReference>
<dbReference type="Pfam" id="PF08695">
    <property type="entry name" value="Coa1"/>
    <property type="match status" value="1"/>
</dbReference>
<evidence type="ECO:0000313" key="2">
    <source>
        <dbReference type="EMBL" id="KAB0803927.1"/>
    </source>
</evidence>
<sequence length="132" mass="14849">MPVSNRTLMKIAALGGFATAAMGYALRSKINENISHTEYFKEAMQITHNHPGVVYLLGKPLKVGKIDVTDTENNWTKTLSAHYEVPVKGAKQKGTLYFWAERESELDKWSVNRIELQLANDTSKRLLVKGDL</sequence>
<name>A0A1Y1ML14_PHOPY</name>
<gene>
    <name evidence="2" type="ORF">PPYR_00897</name>
</gene>